<organism evidence="4 5">
    <name type="scientific">Actinopolymorpha rutila</name>
    <dbReference type="NCBI Taxonomy" id="446787"/>
    <lineage>
        <taxon>Bacteria</taxon>
        <taxon>Bacillati</taxon>
        <taxon>Actinomycetota</taxon>
        <taxon>Actinomycetes</taxon>
        <taxon>Propionibacteriales</taxon>
        <taxon>Actinopolymorphaceae</taxon>
        <taxon>Actinopolymorpha</taxon>
    </lineage>
</organism>
<evidence type="ECO:0000313" key="5">
    <source>
        <dbReference type="Proteomes" id="UP000579605"/>
    </source>
</evidence>
<dbReference type="InterPro" id="IPR011330">
    <property type="entry name" value="Glyco_hydro/deAcase_b/a-brl"/>
</dbReference>
<feature type="signal peptide" evidence="2">
    <location>
        <begin position="1"/>
        <end position="23"/>
    </location>
</feature>
<feature type="region of interest" description="Disordered" evidence="1">
    <location>
        <begin position="236"/>
        <end position="264"/>
    </location>
</feature>
<feature type="domain" description="NodB homology" evidence="3">
    <location>
        <begin position="49"/>
        <end position="233"/>
    </location>
</feature>
<dbReference type="SUPFAM" id="SSF88713">
    <property type="entry name" value="Glycoside hydrolase/deacetylase"/>
    <property type="match status" value="1"/>
</dbReference>
<dbReference type="InterPro" id="IPR050248">
    <property type="entry name" value="Polysacc_deacetylase_ArnD"/>
</dbReference>
<evidence type="ECO:0000259" key="3">
    <source>
        <dbReference type="PROSITE" id="PS51677"/>
    </source>
</evidence>
<dbReference type="PROSITE" id="PS51677">
    <property type="entry name" value="NODB"/>
    <property type="match status" value="1"/>
</dbReference>
<dbReference type="Pfam" id="PF01522">
    <property type="entry name" value="Polysacc_deac_1"/>
    <property type="match status" value="1"/>
</dbReference>
<dbReference type="Gene3D" id="3.20.20.370">
    <property type="entry name" value="Glycoside hydrolase/deacetylase"/>
    <property type="match status" value="1"/>
</dbReference>
<dbReference type="InterPro" id="IPR002509">
    <property type="entry name" value="NODB_dom"/>
</dbReference>
<sequence>MRRSTVRSVTTAGALLVAAGAVADLLPTVTAVSPVRRLCPGLAGRGDPGHVALTLDDGPHPVATPLLLQRLDELAVRATFFLLAEQVRRYPRVAYETRERGHEIAVHGLRHDPPTRPWRAGTDLVEAHRIIADVTGAKPGWYRPPYGVLTTSRAVAARRLGLRPVLWTADGRDWAAGADGDSVARRVLARLDGGGTVLLHDSDVAAVPGSWRSALGALDTIVGHCRAQGLLVGPLRDHGLRSGSEKSRRRRVTEPALAGQRQNG</sequence>
<keyword evidence="5" id="KW-1185">Reference proteome</keyword>
<dbReference type="PANTHER" id="PTHR10587">
    <property type="entry name" value="GLYCOSYL TRANSFERASE-RELATED"/>
    <property type="match status" value="1"/>
</dbReference>
<dbReference type="EMBL" id="JACBZH010000001">
    <property type="protein sequence ID" value="NYH92305.1"/>
    <property type="molecule type" value="Genomic_DNA"/>
</dbReference>
<comment type="caution">
    <text evidence="4">The sequence shown here is derived from an EMBL/GenBank/DDBJ whole genome shotgun (WGS) entry which is preliminary data.</text>
</comment>
<dbReference type="CDD" id="cd10959">
    <property type="entry name" value="CE4_NodB_like_3"/>
    <property type="match status" value="1"/>
</dbReference>
<feature type="compositionally biased region" description="Basic and acidic residues" evidence="1">
    <location>
        <begin position="236"/>
        <end position="246"/>
    </location>
</feature>
<dbReference type="AlphaFoldDB" id="A0A852ZJJ6"/>
<evidence type="ECO:0000256" key="2">
    <source>
        <dbReference type="SAM" id="SignalP"/>
    </source>
</evidence>
<protein>
    <submittedName>
        <fullName evidence="4">Peptidoglycan/xylan/chitin deacetylase (PgdA/CDA1 family)</fullName>
    </submittedName>
</protein>
<gene>
    <name evidence="4" type="ORF">F4554_004943</name>
</gene>
<dbReference type="GO" id="GO:0005975">
    <property type="term" value="P:carbohydrate metabolic process"/>
    <property type="evidence" value="ECO:0007669"/>
    <property type="project" value="InterPro"/>
</dbReference>
<evidence type="ECO:0000256" key="1">
    <source>
        <dbReference type="SAM" id="MobiDB-lite"/>
    </source>
</evidence>
<proteinExistence type="predicted"/>
<dbReference type="Proteomes" id="UP000579605">
    <property type="component" value="Unassembled WGS sequence"/>
</dbReference>
<dbReference type="GO" id="GO:0016810">
    <property type="term" value="F:hydrolase activity, acting on carbon-nitrogen (but not peptide) bonds"/>
    <property type="evidence" value="ECO:0007669"/>
    <property type="project" value="InterPro"/>
</dbReference>
<feature type="chain" id="PRO_5032562060" evidence="2">
    <location>
        <begin position="24"/>
        <end position="264"/>
    </location>
</feature>
<name>A0A852ZJJ6_9ACTN</name>
<reference evidence="4 5" key="1">
    <citation type="submission" date="2020-07" db="EMBL/GenBank/DDBJ databases">
        <title>Sequencing the genomes of 1000 actinobacteria strains.</title>
        <authorList>
            <person name="Klenk H.-P."/>
        </authorList>
    </citation>
    <scope>NUCLEOTIDE SEQUENCE [LARGE SCALE GENOMIC DNA]</scope>
    <source>
        <strain evidence="4 5">DSM 18448</strain>
    </source>
</reference>
<keyword evidence="2" id="KW-0732">Signal</keyword>
<dbReference type="PANTHER" id="PTHR10587:SF137">
    <property type="entry name" value="4-DEOXY-4-FORMAMIDO-L-ARABINOSE-PHOSPHOUNDECAPRENOL DEFORMYLASE ARND-RELATED"/>
    <property type="match status" value="1"/>
</dbReference>
<accession>A0A852ZJJ6</accession>
<evidence type="ECO:0000313" key="4">
    <source>
        <dbReference type="EMBL" id="NYH92305.1"/>
    </source>
</evidence>